<feature type="domain" description="NmrA-like" evidence="3">
    <location>
        <begin position="13"/>
        <end position="310"/>
    </location>
</feature>
<keyword evidence="2" id="KW-0521">NADP</keyword>
<dbReference type="InterPro" id="IPR051164">
    <property type="entry name" value="NmrA-like_oxidored"/>
</dbReference>
<evidence type="ECO:0000259" key="3">
    <source>
        <dbReference type="Pfam" id="PF05368"/>
    </source>
</evidence>
<protein>
    <recommendedName>
        <fullName evidence="3">NmrA-like domain-containing protein</fullName>
    </recommendedName>
</protein>
<reference evidence="4 5" key="1">
    <citation type="submission" date="2024-02" db="EMBL/GenBank/DDBJ databases">
        <title>De novo assembly and annotation of 12 fungi associated with fruit tree decline syndrome in Ontario, Canada.</title>
        <authorList>
            <person name="Sulman M."/>
            <person name="Ellouze W."/>
            <person name="Ilyukhin E."/>
        </authorList>
    </citation>
    <scope>NUCLEOTIDE SEQUENCE [LARGE SCALE GENOMIC DNA]</scope>
    <source>
        <strain evidence="4 5">M1-105</strain>
    </source>
</reference>
<evidence type="ECO:0000256" key="2">
    <source>
        <dbReference type="ARBA" id="ARBA00022857"/>
    </source>
</evidence>
<name>A0ABR3SHT0_9PEZI</name>
<dbReference type="PANTHER" id="PTHR42748">
    <property type="entry name" value="NITROGEN METABOLITE REPRESSION PROTEIN NMRA FAMILY MEMBER"/>
    <property type="match status" value="1"/>
</dbReference>
<gene>
    <name evidence="4" type="ORF">SLS56_009265</name>
</gene>
<dbReference type="Gene3D" id="3.90.25.10">
    <property type="entry name" value="UDP-galactose 4-epimerase, domain 1"/>
    <property type="match status" value="1"/>
</dbReference>
<accession>A0ABR3SHT0</accession>
<dbReference type="EMBL" id="JAJVDC020000153">
    <property type="protein sequence ID" value="KAL1621325.1"/>
    <property type="molecule type" value="Genomic_DNA"/>
</dbReference>
<evidence type="ECO:0000313" key="5">
    <source>
        <dbReference type="Proteomes" id="UP001521116"/>
    </source>
</evidence>
<sequence length="354" mass="38374">MPPPLHTITTTTMTKLIVITGITGKQGGSVADAFLSAPGWRIRAITRNPTSPAAAAWAAKGVELVQADMDSIPSLTTAFAGATAIFAMTDFWTPMADPATHAAAAARGVSVNEQCHDLEVQRGKNLALAAGATAGLERFVWSTLSAAAARSGGRYRQLWHFDGKAEVERFARAELPGKARFVQVGLYVDNWRVAAQEVVRGPDGRFVHRGLGDGRTRLPFVWTRRDVGVVVRRLVEEVEAGKSALAYSEFISWREFMAKFSKVLGVELGGDEGIETLSFQELKDVTHGDENIKNEVAESFAYFEEFGYDGGDPEVLYAKDVSVTLPTPGLQSKAGAIKLTKKMTDWSRKPSNPD</sequence>
<dbReference type="PANTHER" id="PTHR42748:SF26">
    <property type="entry name" value="NMRA-LIKE DOMAIN-CONTAINING PROTEIN"/>
    <property type="match status" value="1"/>
</dbReference>
<organism evidence="4 5">
    <name type="scientific">Neofusicoccum ribis</name>
    <dbReference type="NCBI Taxonomy" id="45134"/>
    <lineage>
        <taxon>Eukaryota</taxon>
        <taxon>Fungi</taxon>
        <taxon>Dikarya</taxon>
        <taxon>Ascomycota</taxon>
        <taxon>Pezizomycotina</taxon>
        <taxon>Dothideomycetes</taxon>
        <taxon>Dothideomycetes incertae sedis</taxon>
        <taxon>Botryosphaeriales</taxon>
        <taxon>Botryosphaeriaceae</taxon>
        <taxon>Neofusicoccum</taxon>
    </lineage>
</organism>
<keyword evidence="5" id="KW-1185">Reference proteome</keyword>
<evidence type="ECO:0000313" key="4">
    <source>
        <dbReference type="EMBL" id="KAL1621325.1"/>
    </source>
</evidence>
<dbReference type="SUPFAM" id="SSF51735">
    <property type="entry name" value="NAD(P)-binding Rossmann-fold domains"/>
    <property type="match status" value="1"/>
</dbReference>
<dbReference type="InterPro" id="IPR036291">
    <property type="entry name" value="NAD(P)-bd_dom_sf"/>
</dbReference>
<dbReference type="Pfam" id="PF05368">
    <property type="entry name" value="NmrA"/>
    <property type="match status" value="1"/>
</dbReference>
<dbReference type="Proteomes" id="UP001521116">
    <property type="component" value="Unassembled WGS sequence"/>
</dbReference>
<dbReference type="Gene3D" id="3.40.50.720">
    <property type="entry name" value="NAD(P)-binding Rossmann-like Domain"/>
    <property type="match status" value="1"/>
</dbReference>
<comment type="caution">
    <text evidence="4">The sequence shown here is derived from an EMBL/GenBank/DDBJ whole genome shotgun (WGS) entry which is preliminary data.</text>
</comment>
<proteinExistence type="inferred from homology"/>
<evidence type="ECO:0000256" key="1">
    <source>
        <dbReference type="ARBA" id="ARBA00006328"/>
    </source>
</evidence>
<dbReference type="InterPro" id="IPR008030">
    <property type="entry name" value="NmrA-like"/>
</dbReference>
<comment type="similarity">
    <text evidence="1">Belongs to the NmrA-type oxidoreductase family.</text>
</comment>